<feature type="region of interest" description="Disordered" evidence="1">
    <location>
        <begin position="546"/>
        <end position="580"/>
    </location>
</feature>
<sequence length="580" mass="61821">MTINVDPSGPLHTQSRPERFWSTTNVGEALPGVATPLGWSLWGPAVDVGVRDCFARMGALASGDVRVQDDPNDAVAAVFYGRAALNVNFFCEMGGLLPGSGPDAIARQLLGEVPAGIPLARSRRRLPFVAVRMPYALATIRRDVIARTGPTKAWWQAWVPRFDTLDEAGARHALAEGRDRFTEMIRVQAGGVFIGVQAVYDQLLTLIEKAGLDHAQANALVAGQGSHAETDIIFDLWRMGRGELDLDAFLARHGYHGPREGEVSGRVWREDPTPVLRLAAQYGERDDTQDPALAAAERTRARERAERELLAGLPAAQRPGAKLVLKLAVSRIPLRGVAKAAYLQALDVARGAARRLGTLLAADGRLDDPEDVFLFEVSDLVDGLPAGAKEIAARRRAQRADFLRYDIPTHWQGRPAPFELAPADDTSGASAAQAAQAAQAAVSGIGASGGIVEGFVRVVHDPTFNDIEPDEVLVCVTTDPSWASVLFLSSALVVDIGGLLSHAAVVAREVGVPCVIGTGNGTRVLRTGDRVRVDGNKGTVEILRRAAEGTDRDGVTRGSTESGSTESGSVTRDSELESTA</sequence>
<dbReference type="InterPro" id="IPR051549">
    <property type="entry name" value="PEP_Utilizing_Enz"/>
</dbReference>
<dbReference type="KEGG" id="fsy:FsymDg_0016"/>
<dbReference type="eggNOG" id="COG1080">
    <property type="taxonomic scope" value="Bacteria"/>
</dbReference>
<dbReference type="InterPro" id="IPR008279">
    <property type="entry name" value="PEP-util_enz_mobile_dom"/>
</dbReference>
<dbReference type="Pfam" id="PF00391">
    <property type="entry name" value="PEP-utilizers"/>
    <property type="match status" value="1"/>
</dbReference>
<evidence type="ECO:0000313" key="4">
    <source>
        <dbReference type="Proteomes" id="UP000001549"/>
    </source>
</evidence>
<dbReference type="Proteomes" id="UP000001549">
    <property type="component" value="Chromosome"/>
</dbReference>
<dbReference type="HOGENOM" id="CLU_037941_0_0_11"/>
<feature type="compositionally biased region" description="Basic and acidic residues" evidence="1">
    <location>
        <begin position="546"/>
        <end position="555"/>
    </location>
</feature>
<keyword evidence="4" id="KW-1185">Reference proteome</keyword>
<organism evidence="3 4">
    <name type="scientific">Candidatus Protofrankia datiscae</name>
    <dbReference type="NCBI Taxonomy" id="2716812"/>
    <lineage>
        <taxon>Bacteria</taxon>
        <taxon>Bacillati</taxon>
        <taxon>Actinomycetota</taxon>
        <taxon>Actinomycetes</taxon>
        <taxon>Frankiales</taxon>
        <taxon>Frankiaceae</taxon>
        <taxon>Protofrankia</taxon>
    </lineage>
</organism>
<gene>
    <name evidence="3" type="ordered locus">FsymDg_0016</name>
</gene>
<evidence type="ECO:0000256" key="1">
    <source>
        <dbReference type="SAM" id="MobiDB-lite"/>
    </source>
</evidence>
<dbReference type="Gene3D" id="3.50.30.10">
    <property type="entry name" value="Phosphohistidine domain"/>
    <property type="match status" value="1"/>
</dbReference>
<dbReference type="SUPFAM" id="SSF52009">
    <property type="entry name" value="Phosphohistidine domain"/>
    <property type="match status" value="1"/>
</dbReference>
<feature type="compositionally biased region" description="Low complexity" evidence="1">
    <location>
        <begin position="556"/>
        <end position="571"/>
    </location>
</feature>
<dbReference type="STRING" id="656024.FsymDg_0016"/>
<reference evidence="3 4" key="1">
    <citation type="submission" date="2011-05" db="EMBL/GenBank/DDBJ databases">
        <title>Complete sequence of chromosome of Frankia symbiont of Datisca glomerata.</title>
        <authorList>
            <consortium name="US DOE Joint Genome Institute"/>
            <person name="Lucas S."/>
            <person name="Han J."/>
            <person name="Lapidus A."/>
            <person name="Cheng J.-F."/>
            <person name="Goodwin L."/>
            <person name="Pitluck S."/>
            <person name="Peters L."/>
            <person name="Mikhailova N."/>
            <person name="Chertkov O."/>
            <person name="Teshima H."/>
            <person name="Han C."/>
            <person name="Tapia R."/>
            <person name="Land M."/>
            <person name="Hauser L."/>
            <person name="Kyrpides N."/>
            <person name="Ivanova N."/>
            <person name="Pagani I."/>
            <person name="Berry A."/>
            <person name="Pawlowski K."/>
            <person name="Persson T."/>
            <person name="Vanden Heuvel B."/>
            <person name="Benson D."/>
            <person name="Woyke T."/>
        </authorList>
    </citation>
    <scope>NUCLEOTIDE SEQUENCE [LARGE SCALE GENOMIC DNA]</scope>
    <source>
        <strain evidence="4">4085684</strain>
    </source>
</reference>
<evidence type="ECO:0000313" key="3">
    <source>
        <dbReference type="EMBL" id="AEH07608.1"/>
    </source>
</evidence>
<evidence type="ECO:0000259" key="2">
    <source>
        <dbReference type="Pfam" id="PF00391"/>
    </source>
</evidence>
<dbReference type="InterPro" id="IPR036637">
    <property type="entry name" value="Phosphohistidine_dom_sf"/>
</dbReference>
<protein>
    <submittedName>
        <fullName evidence="3">PEP-utilizing protein mobile region</fullName>
    </submittedName>
</protein>
<dbReference type="PANTHER" id="PTHR43615:SF1">
    <property type="entry name" value="PPDK_N DOMAIN-CONTAINING PROTEIN"/>
    <property type="match status" value="1"/>
</dbReference>
<proteinExistence type="predicted"/>
<dbReference type="GO" id="GO:0016772">
    <property type="term" value="F:transferase activity, transferring phosphorus-containing groups"/>
    <property type="evidence" value="ECO:0007669"/>
    <property type="project" value="InterPro"/>
</dbReference>
<dbReference type="EMBL" id="CP002801">
    <property type="protein sequence ID" value="AEH07608.1"/>
    <property type="molecule type" value="Genomic_DNA"/>
</dbReference>
<dbReference type="AlphaFoldDB" id="F8B0X8"/>
<accession>F8B0X8</accession>
<dbReference type="RefSeq" id="WP_013871606.1">
    <property type="nucleotide sequence ID" value="NC_015656.1"/>
</dbReference>
<dbReference type="PANTHER" id="PTHR43615">
    <property type="entry name" value="PHOSPHOENOLPYRUVATE SYNTHASE-RELATED"/>
    <property type="match status" value="1"/>
</dbReference>
<name>F8B0X8_9ACTN</name>
<feature type="domain" description="PEP-utilising enzyme mobile" evidence="2">
    <location>
        <begin position="467"/>
        <end position="538"/>
    </location>
</feature>